<proteinExistence type="predicted"/>
<dbReference type="PROSITE" id="PS50089">
    <property type="entry name" value="ZF_RING_2"/>
    <property type="match status" value="1"/>
</dbReference>
<dbReference type="GO" id="GO:0008270">
    <property type="term" value="F:zinc ion binding"/>
    <property type="evidence" value="ECO:0007669"/>
    <property type="project" value="UniProtKB-KW"/>
</dbReference>
<feature type="domain" description="RING-type" evidence="2">
    <location>
        <begin position="353"/>
        <end position="404"/>
    </location>
</feature>
<accession>A0A9W7YGQ3</accession>
<evidence type="ECO:0000259" key="2">
    <source>
        <dbReference type="PROSITE" id="PS50089"/>
    </source>
</evidence>
<reference evidence="3" key="1">
    <citation type="submission" date="2022-07" db="EMBL/GenBank/DDBJ databases">
        <title>Phylogenomic reconstructions and comparative analyses of Kickxellomycotina fungi.</title>
        <authorList>
            <person name="Reynolds N.K."/>
            <person name="Stajich J.E."/>
            <person name="Barry K."/>
            <person name="Grigoriev I.V."/>
            <person name="Crous P."/>
            <person name="Smith M.E."/>
        </authorList>
    </citation>
    <scope>NUCLEOTIDE SEQUENCE</scope>
    <source>
        <strain evidence="3">BCRC 34381</strain>
    </source>
</reference>
<dbReference type="InterPro" id="IPR001841">
    <property type="entry name" value="Znf_RING"/>
</dbReference>
<dbReference type="EMBL" id="JANBOI010000003">
    <property type="protein sequence ID" value="KAJ1736104.1"/>
    <property type="molecule type" value="Genomic_DNA"/>
</dbReference>
<evidence type="ECO:0000313" key="4">
    <source>
        <dbReference type="Proteomes" id="UP001143981"/>
    </source>
</evidence>
<keyword evidence="1" id="KW-0479">Metal-binding</keyword>
<dbReference type="AlphaFoldDB" id="A0A9W7YGQ3"/>
<comment type="caution">
    <text evidence="3">The sequence shown here is derived from an EMBL/GenBank/DDBJ whole genome shotgun (WGS) entry which is preliminary data.</text>
</comment>
<dbReference type="SUPFAM" id="SSF57850">
    <property type="entry name" value="RING/U-box"/>
    <property type="match status" value="1"/>
</dbReference>
<evidence type="ECO:0000256" key="1">
    <source>
        <dbReference type="PROSITE-ProRule" id="PRU00175"/>
    </source>
</evidence>
<keyword evidence="1" id="KW-0863">Zinc-finger</keyword>
<name>A0A9W7YGQ3_9FUNG</name>
<dbReference type="InterPro" id="IPR013083">
    <property type="entry name" value="Znf_RING/FYVE/PHD"/>
</dbReference>
<keyword evidence="1" id="KW-0862">Zinc</keyword>
<dbReference type="Proteomes" id="UP001143981">
    <property type="component" value="Unassembled WGS sequence"/>
</dbReference>
<keyword evidence="4" id="KW-1185">Reference proteome</keyword>
<sequence>MASPSPAIATRAGPLNVRSLWDTSDASPAATPVRLPRLAPLLDALGTGSARLGGAPDYGGLLGKVEEAMVTEDDIEAARRKLGQEKVLTQQQMLREIRERLVTFACPLSEAASNEPWRDSATLLSQFHTFGHGRLTYTVQGIVWHGDMLGPVATVAQSMDTSDTPANVDGRAAVTTTALVFPWVRVSGVREKTVDEASLLMATVDDDLGIAFQFERWNPVEGELADLVDGMNRQLSNVLAARGLQPPGNTRALAQGGDVPSARGPGLQQPAAMGDLIRALLHVAARQDEQHIRLDISKALTDSDFVAKAESMVSRFSVQLAQEALEMLDSPGSGPGTVSAGGSADHAVPPATCTLCYADDEAIELVPCGHRLCNDCFEHLQRLYPTSSQKTDDTTVACTCPWDRCHISSWSEI</sequence>
<evidence type="ECO:0000313" key="3">
    <source>
        <dbReference type="EMBL" id="KAJ1736104.1"/>
    </source>
</evidence>
<organism evidence="3 4">
    <name type="scientific">Coemansia biformis</name>
    <dbReference type="NCBI Taxonomy" id="1286918"/>
    <lineage>
        <taxon>Eukaryota</taxon>
        <taxon>Fungi</taxon>
        <taxon>Fungi incertae sedis</taxon>
        <taxon>Zoopagomycota</taxon>
        <taxon>Kickxellomycotina</taxon>
        <taxon>Kickxellomycetes</taxon>
        <taxon>Kickxellales</taxon>
        <taxon>Kickxellaceae</taxon>
        <taxon>Coemansia</taxon>
    </lineage>
</organism>
<gene>
    <name evidence="3" type="ORF">LPJ61_000154</name>
</gene>
<protein>
    <recommendedName>
        <fullName evidence="2">RING-type domain-containing protein</fullName>
    </recommendedName>
</protein>
<dbReference type="Gene3D" id="3.30.40.10">
    <property type="entry name" value="Zinc/RING finger domain, C3HC4 (zinc finger)"/>
    <property type="match status" value="1"/>
</dbReference>
<dbReference type="OrthoDB" id="5593102at2759"/>